<dbReference type="PANTHER" id="PTHR43433">
    <property type="entry name" value="HYDROLASE, ALPHA/BETA FOLD FAMILY PROTEIN"/>
    <property type="match status" value="1"/>
</dbReference>
<dbReference type="InterPro" id="IPR050471">
    <property type="entry name" value="AB_hydrolase"/>
</dbReference>
<evidence type="ECO:0000259" key="1">
    <source>
        <dbReference type="Pfam" id="PF00561"/>
    </source>
</evidence>
<dbReference type="EMBL" id="JAAXKY010000031">
    <property type="protein sequence ID" value="NMH77858.1"/>
    <property type="molecule type" value="Genomic_DNA"/>
</dbReference>
<evidence type="ECO:0000313" key="2">
    <source>
        <dbReference type="EMBL" id="NMH77858.1"/>
    </source>
</evidence>
<protein>
    <submittedName>
        <fullName evidence="2">Alpha/beta hydrolase</fullName>
    </submittedName>
</protein>
<dbReference type="InterPro" id="IPR029058">
    <property type="entry name" value="AB_hydrolase_fold"/>
</dbReference>
<organism evidence="2 3">
    <name type="scientific">Pseudonocardia xinjiangensis</name>
    <dbReference type="NCBI Taxonomy" id="75289"/>
    <lineage>
        <taxon>Bacteria</taxon>
        <taxon>Bacillati</taxon>
        <taxon>Actinomycetota</taxon>
        <taxon>Actinomycetes</taxon>
        <taxon>Pseudonocardiales</taxon>
        <taxon>Pseudonocardiaceae</taxon>
        <taxon>Pseudonocardia</taxon>
    </lineage>
</organism>
<keyword evidence="2" id="KW-0378">Hydrolase</keyword>
<dbReference type="SUPFAM" id="SSF53474">
    <property type="entry name" value="alpha/beta-Hydrolases"/>
    <property type="match status" value="1"/>
</dbReference>
<proteinExistence type="predicted"/>
<sequence>MTEVGLPDGRTLEYVTVGPADGVPLVLHHGTPSAAVVFEPWAEAAAKHGFRLVMYSRPGYAGSSPRPGRTVADAAGDVAAVLDALGAGRFVTVGWSGGGPHALACARLLPDRCGAAALIAGVGPYGVTGLDFLSGMGTENLEEFGAALEGEAALTSYLNEQGPAFATAQAAALGAALGDLVSGIDRAQLTGEFADYLAESFRAALRSGIGGWRDDDLAFVTGWGFGLGDGRVPVAVWQGGEDRMVPYAHGRWLAEHVAGAEAHLSPEEGHLSLVVGGFEGIVADLARLAG</sequence>
<keyword evidence="3" id="KW-1185">Reference proteome</keyword>
<comment type="caution">
    <text evidence="2">The sequence shown here is derived from an EMBL/GenBank/DDBJ whole genome shotgun (WGS) entry which is preliminary data.</text>
</comment>
<dbReference type="InterPro" id="IPR000073">
    <property type="entry name" value="AB_hydrolase_1"/>
</dbReference>
<gene>
    <name evidence="2" type="ORF">HF577_12290</name>
</gene>
<dbReference type="Pfam" id="PF00561">
    <property type="entry name" value="Abhydrolase_1"/>
    <property type="match status" value="1"/>
</dbReference>
<dbReference type="RefSeq" id="WP_169395931.1">
    <property type="nucleotide sequence ID" value="NZ_BAAAJH010000003.1"/>
</dbReference>
<dbReference type="Gene3D" id="3.40.50.1820">
    <property type="entry name" value="alpha/beta hydrolase"/>
    <property type="match status" value="1"/>
</dbReference>
<accession>A0ABX1RF61</accession>
<name>A0ABX1RF61_9PSEU</name>
<feature type="domain" description="AB hydrolase-1" evidence="1">
    <location>
        <begin position="24"/>
        <end position="274"/>
    </location>
</feature>
<evidence type="ECO:0000313" key="3">
    <source>
        <dbReference type="Proteomes" id="UP001296706"/>
    </source>
</evidence>
<dbReference type="GO" id="GO:0016787">
    <property type="term" value="F:hydrolase activity"/>
    <property type="evidence" value="ECO:0007669"/>
    <property type="project" value="UniProtKB-KW"/>
</dbReference>
<reference evidence="2 3" key="1">
    <citation type="submission" date="2020-04" db="EMBL/GenBank/DDBJ databases">
        <authorList>
            <person name="Klaysubun C."/>
            <person name="Duangmal K."/>
            <person name="Lipun K."/>
        </authorList>
    </citation>
    <scope>NUCLEOTIDE SEQUENCE [LARGE SCALE GENOMIC DNA]</scope>
    <source>
        <strain evidence="2 3">JCM 11839</strain>
    </source>
</reference>
<dbReference type="Proteomes" id="UP001296706">
    <property type="component" value="Unassembled WGS sequence"/>
</dbReference>
<dbReference type="PANTHER" id="PTHR43433:SF5">
    <property type="entry name" value="AB HYDROLASE-1 DOMAIN-CONTAINING PROTEIN"/>
    <property type="match status" value="1"/>
</dbReference>